<accession>A0A917G6E5</accession>
<dbReference type="Pfam" id="PF00425">
    <property type="entry name" value="Chorismate_bind"/>
    <property type="match status" value="1"/>
</dbReference>
<evidence type="ECO:0000313" key="3">
    <source>
        <dbReference type="Proteomes" id="UP000654257"/>
    </source>
</evidence>
<proteinExistence type="predicted"/>
<sequence>MQRIRARARFDDLVAGTALAFDDVVRELVAWRADDVTAVLDEAQRLSDEGFWAFGFVAYEAAIGLDPGSTTAPADPALPLVWFGISPGPTTVPVVTKPVVPGYSSGPWVPTWTESRHALAVDAIRERIAAGDTYQCNLTTTVTASVVGDVADLYRDLALGQRCRYSACLDLGRHVVASVSPELFFEQNGSRLSMRPMKGTAARGRTPVEDDAARTRLSVSVKDRAENVMIVDLVRNDLARIARVGSVRVTSLCRIETYETVHQLTSAVSADVDVSTPLSDIFRALFPCGSITGAPKRRTMEIIADLEDGPRGIYCGAIGMLAPAGGEFRARFSVAIRTVVVDRTLGTATYGTGGGITWSSRAMDEYAELVTKTRVLDALRDVT</sequence>
<dbReference type="NCBIfam" id="TIGR00553">
    <property type="entry name" value="pabB"/>
    <property type="match status" value="1"/>
</dbReference>
<dbReference type="Gene3D" id="3.60.120.10">
    <property type="entry name" value="Anthranilate synthase"/>
    <property type="match status" value="1"/>
</dbReference>
<feature type="domain" description="Chorismate-utilising enzyme C-terminal" evidence="1">
    <location>
        <begin position="116"/>
        <end position="372"/>
    </location>
</feature>
<dbReference type="PANTHER" id="PTHR11236">
    <property type="entry name" value="AMINOBENZOATE/ANTHRANILATE SYNTHASE"/>
    <property type="match status" value="1"/>
</dbReference>
<dbReference type="PRINTS" id="PR00095">
    <property type="entry name" value="ANTSNTHASEI"/>
</dbReference>
<dbReference type="GO" id="GO:0009396">
    <property type="term" value="P:folic acid-containing compound biosynthetic process"/>
    <property type="evidence" value="ECO:0007669"/>
    <property type="project" value="InterPro"/>
</dbReference>
<dbReference type="GO" id="GO:0046820">
    <property type="term" value="F:4-amino-4-deoxychorismate synthase activity"/>
    <property type="evidence" value="ECO:0007669"/>
    <property type="project" value="TreeGrafter"/>
</dbReference>
<dbReference type="InterPro" id="IPR015890">
    <property type="entry name" value="Chorismate_C"/>
</dbReference>
<name>A0A917G6E5_9NOCA</name>
<evidence type="ECO:0000313" key="2">
    <source>
        <dbReference type="EMBL" id="GGG25390.1"/>
    </source>
</evidence>
<dbReference type="InterPro" id="IPR005802">
    <property type="entry name" value="ADC_synth_comp_1"/>
</dbReference>
<dbReference type="PANTHER" id="PTHR11236:SF50">
    <property type="entry name" value="AMINODEOXYCHORISMATE SYNTHASE COMPONENT 1"/>
    <property type="match status" value="1"/>
</dbReference>
<dbReference type="SUPFAM" id="SSF56322">
    <property type="entry name" value="ADC synthase"/>
    <property type="match status" value="1"/>
</dbReference>
<comment type="caution">
    <text evidence="2">The sequence shown here is derived from an EMBL/GenBank/DDBJ whole genome shotgun (WGS) entry which is preliminary data.</text>
</comment>
<dbReference type="EMBL" id="BMCU01000006">
    <property type="protein sequence ID" value="GGG25390.1"/>
    <property type="molecule type" value="Genomic_DNA"/>
</dbReference>
<dbReference type="RefSeq" id="WP_229746232.1">
    <property type="nucleotide sequence ID" value="NZ_BMCU01000006.1"/>
</dbReference>
<dbReference type="Proteomes" id="UP000654257">
    <property type="component" value="Unassembled WGS sequence"/>
</dbReference>
<protein>
    <recommendedName>
        <fullName evidence="1">Chorismate-utilising enzyme C-terminal domain-containing protein</fullName>
    </recommendedName>
</protein>
<dbReference type="AlphaFoldDB" id="A0A917G6E5"/>
<gene>
    <name evidence="2" type="ORF">GCM10007304_44070</name>
</gene>
<organism evidence="2 3">
    <name type="scientific">Rhodococcoides trifolii</name>
    <dbReference type="NCBI Taxonomy" id="908250"/>
    <lineage>
        <taxon>Bacteria</taxon>
        <taxon>Bacillati</taxon>
        <taxon>Actinomycetota</taxon>
        <taxon>Actinomycetes</taxon>
        <taxon>Mycobacteriales</taxon>
        <taxon>Nocardiaceae</taxon>
        <taxon>Rhodococcoides</taxon>
    </lineage>
</organism>
<dbReference type="InterPro" id="IPR005801">
    <property type="entry name" value="ADC_synthase"/>
</dbReference>
<reference evidence="2" key="1">
    <citation type="journal article" date="2014" name="Int. J. Syst. Evol. Microbiol.">
        <title>Complete genome sequence of Corynebacterium casei LMG S-19264T (=DSM 44701T), isolated from a smear-ripened cheese.</title>
        <authorList>
            <consortium name="US DOE Joint Genome Institute (JGI-PGF)"/>
            <person name="Walter F."/>
            <person name="Albersmeier A."/>
            <person name="Kalinowski J."/>
            <person name="Ruckert C."/>
        </authorList>
    </citation>
    <scope>NUCLEOTIDE SEQUENCE</scope>
    <source>
        <strain evidence="2">CCM 7905</strain>
    </source>
</reference>
<dbReference type="InterPro" id="IPR019999">
    <property type="entry name" value="Anth_synth_I-like"/>
</dbReference>
<reference evidence="2" key="2">
    <citation type="submission" date="2020-09" db="EMBL/GenBank/DDBJ databases">
        <authorList>
            <person name="Sun Q."/>
            <person name="Sedlacek I."/>
        </authorList>
    </citation>
    <scope>NUCLEOTIDE SEQUENCE</scope>
    <source>
        <strain evidence="2">CCM 7905</strain>
    </source>
</reference>
<keyword evidence="3" id="KW-1185">Reference proteome</keyword>
<dbReference type="GO" id="GO:0000162">
    <property type="term" value="P:L-tryptophan biosynthetic process"/>
    <property type="evidence" value="ECO:0007669"/>
    <property type="project" value="TreeGrafter"/>
</dbReference>
<evidence type="ECO:0000259" key="1">
    <source>
        <dbReference type="Pfam" id="PF00425"/>
    </source>
</evidence>